<dbReference type="RefSeq" id="WP_076453979.1">
    <property type="nucleotide sequence ID" value="NZ_FTOB01000002.1"/>
</dbReference>
<protein>
    <submittedName>
        <fullName evidence="6">N-acetylglucosamine-6-phosphate deacetylase</fullName>
    </submittedName>
</protein>
<dbReference type="PANTHER" id="PTHR11113:SF14">
    <property type="entry name" value="N-ACETYLGLUCOSAMINE-6-PHOSPHATE DEACETYLASE"/>
    <property type="match status" value="1"/>
</dbReference>
<dbReference type="PIRSF" id="PIRSF038994">
    <property type="entry name" value="NagA"/>
    <property type="match status" value="1"/>
</dbReference>
<evidence type="ECO:0000259" key="5">
    <source>
        <dbReference type="Pfam" id="PF01979"/>
    </source>
</evidence>
<reference evidence="6 7" key="1">
    <citation type="submission" date="2017-01" db="EMBL/GenBank/DDBJ databases">
        <authorList>
            <person name="Varghese N."/>
            <person name="Submissions S."/>
        </authorList>
    </citation>
    <scope>NUCLEOTIDE SEQUENCE [LARGE SCALE GENOMIC DNA]</scope>
    <source>
        <strain evidence="6 7">DSM 2061</strain>
    </source>
</reference>
<accession>A0ABY1KLS3</accession>
<dbReference type="EMBL" id="FTOB01000002">
    <property type="protein sequence ID" value="SIS47855.1"/>
    <property type="molecule type" value="Genomic_DNA"/>
</dbReference>
<evidence type="ECO:0000256" key="1">
    <source>
        <dbReference type="ARBA" id="ARBA00010716"/>
    </source>
</evidence>
<dbReference type="InterPro" id="IPR032466">
    <property type="entry name" value="Metal_Hydrolase"/>
</dbReference>
<keyword evidence="4" id="KW-0119">Carbohydrate metabolism</keyword>
<keyword evidence="2" id="KW-0479">Metal-binding</keyword>
<evidence type="ECO:0000313" key="7">
    <source>
        <dbReference type="Proteomes" id="UP000185728"/>
    </source>
</evidence>
<keyword evidence="3 4" id="KW-0378">Hydrolase</keyword>
<comment type="similarity">
    <text evidence="1 4">Belongs to the metallo-dependent hydrolases superfamily. NagA family.</text>
</comment>
<dbReference type="InterPro" id="IPR006680">
    <property type="entry name" value="Amidohydro-rel"/>
</dbReference>
<comment type="caution">
    <text evidence="6">The sequence shown here is derived from an EMBL/GenBank/DDBJ whole genome shotgun (WGS) entry which is preliminary data.</text>
</comment>
<dbReference type="PANTHER" id="PTHR11113">
    <property type="entry name" value="N-ACETYLGLUCOSAMINE-6-PHOSPHATE DEACETYLASE"/>
    <property type="match status" value="1"/>
</dbReference>
<keyword evidence="7" id="KW-1185">Reference proteome</keyword>
<evidence type="ECO:0000313" key="6">
    <source>
        <dbReference type="EMBL" id="SIS47855.1"/>
    </source>
</evidence>
<dbReference type="SUPFAM" id="SSF51556">
    <property type="entry name" value="Metallo-dependent hydrolases"/>
    <property type="match status" value="1"/>
</dbReference>
<evidence type="ECO:0000256" key="3">
    <source>
        <dbReference type="ARBA" id="ARBA00022801"/>
    </source>
</evidence>
<dbReference type="Proteomes" id="UP000185728">
    <property type="component" value="Unassembled WGS sequence"/>
</dbReference>
<evidence type="ECO:0000256" key="2">
    <source>
        <dbReference type="ARBA" id="ARBA00022723"/>
    </source>
</evidence>
<sequence length="382" mass="41306">MKANFKGQHYRTGKPIDIRVNGGRIVEVEEGLASEGEFYLAPGLVDLQVNGFKGIDFNSGLLTADEVCELTRFLWEAGVTTYLPTLITNSDEGIAKAIEAIVAACKADERVNASIGGIHLEGPFLSAEDGPRGAHPLKHIKAPDWELFRSWQKLAEGRIQLMTMAPEWPEAEGFIKKCTASGVLVSIGHTAASPLQIQTAIGAGATMSTHLGNATHLSLPRHENYIWEQLASDKLWASIIADGFHLPKAMLEVFVKVKKGRCILVSDCTKFAGLAPGSYDSHIGGRIELSKEGRLFIKEEPKMLAGSAQSLAWCVDHLTNSGILPLSEALDMASVKPMELLGANKALGLTKGASADFIVFERRADTIEIVRTVKSGATVYQR</sequence>
<evidence type="ECO:0000256" key="4">
    <source>
        <dbReference type="PIRNR" id="PIRNR038994"/>
    </source>
</evidence>
<name>A0ABY1KLS3_9FLAO</name>
<organism evidence="6 7">
    <name type="scientific">Zobellia uliginosa</name>
    <dbReference type="NCBI Taxonomy" id="143224"/>
    <lineage>
        <taxon>Bacteria</taxon>
        <taxon>Pseudomonadati</taxon>
        <taxon>Bacteroidota</taxon>
        <taxon>Flavobacteriia</taxon>
        <taxon>Flavobacteriales</taxon>
        <taxon>Flavobacteriaceae</taxon>
        <taxon>Zobellia</taxon>
    </lineage>
</organism>
<gene>
    <name evidence="6" type="ORF">SAMN05421766_102179</name>
</gene>
<dbReference type="Pfam" id="PF01979">
    <property type="entry name" value="Amidohydro_1"/>
    <property type="match status" value="1"/>
</dbReference>
<dbReference type="InterPro" id="IPR003764">
    <property type="entry name" value="GlcNAc_6-P_deAcase"/>
</dbReference>
<dbReference type="Gene3D" id="3.20.20.140">
    <property type="entry name" value="Metal-dependent hydrolases"/>
    <property type="match status" value="1"/>
</dbReference>
<proteinExistence type="inferred from homology"/>
<feature type="domain" description="Amidohydrolase-related" evidence="5">
    <location>
        <begin position="40"/>
        <end position="376"/>
    </location>
</feature>